<evidence type="ECO:0000313" key="2">
    <source>
        <dbReference type="Proteomes" id="UP001187682"/>
    </source>
</evidence>
<dbReference type="AlphaFoldDB" id="A0AAE8N4A6"/>
<sequence>MASTETQQGGAQLGNQPLISVAPSIFVPITTDLAAPLDDKPKNNVQRIEQTMRNIDAHTAKVKANIIQIMTQEKQALMREAKEEERAHPESAQVPAGISEEEYDAIVMRLETAPVPGNDPNLQEIPYPDFFGRGPPATLREHFSWRVQDLVEQAVHQVEAYGKHMESIQDEYQRALQAEIRGRTEKESEG</sequence>
<name>A0AAE8N4A6_9PEZI</name>
<protein>
    <submittedName>
        <fullName evidence="1">Uncharacterized protein</fullName>
    </submittedName>
</protein>
<keyword evidence="2" id="KW-1185">Reference proteome</keyword>
<proteinExistence type="predicted"/>
<dbReference type="Proteomes" id="UP001187682">
    <property type="component" value="Unassembled WGS sequence"/>
</dbReference>
<comment type="caution">
    <text evidence="1">The sequence shown here is derived from an EMBL/GenBank/DDBJ whole genome shotgun (WGS) entry which is preliminary data.</text>
</comment>
<organism evidence="1 2">
    <name type="scientific">Cephalotrichum gorgonifer</name>
    <dbReference type="NCBI Taxonomy" id="2041049"/>
    <lineage>
        <taxon>Eukaryota</taxon>
        <taxon>Fungi</taxon>
        <taxon>Dikarya</taxon>
        <taxon>Ascomycota</taxon>
        <taxon>Pezizomycotina</taxon>
        <taxon>Sordariomycetes</taxon>
        <taxon>Hypocreomycetidae</taxon>
        <taxon>Microascales</taxon>
        <taxon>Microascaceae</taxon>
        <taxon>Cephalotrichum</taxon>
    </lineage>
</organism>
<gene>
    <name evidence="1" type="ORF">DNG_08424</name>
</gene>
<reference evidence="1" key="1">
    <citation type="submission" date="2018-03" db="EMBL/GenBank/DDBJ databases">
        <authorList>
            <person name="Guldener U."/>
        </authorList>
    </citation>
    <scope>NUCLEOTIDE SEQUENCE</scope>
</reference>
<evidence type="ECO:0000313" key="1">
    <source>
        <dbReference type="EMBL" id="SPO05737.1"/>
    </source>
</evidence>
<accession>A0AAE8N4A6</accession>
<dbReference type="EMBL" id="ONZQ02000013">
    <property type="protein sequence ID" value="SPO05737.1"/>
    <property type="molecule type" value="Genomic_DNA"/>
</dbReference>